<dbReference type="Proteomes" id="UP000256503">
    <property type="component" value="Chromosome"/>
</dbReference>
<dbReference type="RefSeq" id="WP_016394834.1">
    <property type="nucleotide sequence ID" value="NZ_CP031146.1"/>
</dbReference>
<accession>A0AAD0QSX3</accession>
<reference evidence="1 2" key="1">
    <citation type="submission" date="2018-07" db="EMBL/GenBank/DDBJ databases">
        <title>Complete genome sequence of a Pseudomonas plecoglossicida strain pathogenic to the marine fish, Larimichthys crocea.</title>
        <authorList>
            <person name="Tao Z."/>
        </authorList>
    </citation>
    <scope>NUCLEOTIDE SEQUENCE [LARGE SCALE GENOMIC DNA]</scope>
    <source>
        <strain evidence="1 2">XSDHY-P</strain>
    </source>
</reference>
<gene>
    <name evidence="1" type="ORF">DVB73_04035</name>
</gene>
<evidence type="ECO:0000313" key="1">
    <source>
        <dbReference type="EMBL" id="AXM95034.1"/>
    </source>
</evidence>
<dbReference type="EMBL" id="CP031146">
    <property type="protein sequence ID" value="AXM95034.1"/>
    <property type="molecule type" value="Genomic_DNA"/>
</dbReference>
<dbReference type="AlphaFoldDB" id="A0AAD0QSX3"/>
<dbReference type="NCBIfam" id="NF038335">
    <property type="entry name" value="YPO0640_fam"/>
    <property type="match status" value="1"/>
</dbReference>
<protein>
    <recommendedName>
        <fullName evidence="3">SMI1/KNR4 family protein</fullName>
    </recommendedName>
</protein>
<evidence type="ECO:0008006" key="3">
    <source>
        <dbReference type="Google" id="ProtNLM"/>
    </source>
</evidence>
<proteinExistence type="predicted"/>
<dbReference type="Gene3D" id="3.40.1580.10">
    <property type="entry name" value="SMI1/KNR4-like"/>
    <property type="match status" value="1"/>
</dbReference>
<name>A0AAD0QSX3_PSEDL</name>
<dbReference type="GeneID" id="49612581"/>
<dbReference type="SUPFAM" id="SSF160631">
    <property type="entry name" value="SMI1/KNR4-like"/>
    <property type="match status" value="1"/>
</dbReference>
<dbReference type="InterPro" id="IPR037883">
    <property type="entry name" value="Knr4/Smi1-like_sf"/>
</dbReference>
<organism evidence="1 2">
    <name type="scientific">Pseudomonas plecoglossicida</name>
    <dbReference type="NCBI Taxonomy" id="70775"/>
    <lineage>
        <taxon>Bacteria</taxon>
        <taxon>Pseudomonadati</taxon>
        <taxon>Pseudomonadota</taxon>
        <taxon>Gammaproteobacteria</taxon>
        <taxon>Pseudomonadales</taxon>
        <taxon>Pseudomonadaceae</taxon>
        <taxon>Pseudomonas</taxon>
    </lineage>
</organism>
<evidence type="ECO:0000313" key="2">
    <source>
        <dbReference type="Proteomes" id="UP000256503"/>
    </source>
</evidence>
<sequence length="155" mass="17274">MKGIIEENILRLRGKLDDAAMYLGPSATSADIIALTNAVSVEFSASLPAEYLDFLRAFDGLVACGVFIYASRSRVMPGGDTLIPNLVEMNYFSRDVDFMSDFLVLGDSDQEEYVLELKRGVYQVRDRQAFDNVNEEFDSLDGILALVIDLIDQRS</sequence>